<dbReference type="OrthoDB" id="105450at2"/>
<dbReference type="Pfam" id="PF03460">
    <property type="entry name" value="NIR_SIR_ferr"/>
    <property type="match status" value="1"/>
</dbReference>
<dbReference type="InterPro" id="IPR036136">
    <property type="entry name" value="Nit/Sulf_reduc_fer-like_dom_sf"/>
</dbReference>
<dbReference type="GO" id="GO:0051539">
    <property type="term" value="F:4 iron, 4 sulfur cluster binding"/>
    <property type="evidence" value="ECO:0007669"/>
    <property type="project" value="UniProtKB-KW"/>
</dbReference>
<evidence type="ECO:0000256" key="4">
    <source>
        <dbReference type="ARBA" id="ARBA00023002"/>
    </source>
</evidence>
<protein>
    <submittedName>
        <fullName evidence="9">Cobalamin biosynthesis protein CobG</fullName>
    </submittedName>
</protein>
<feature type="domain" description="Nitrite/Sulfite reductase ferredoxin-like" evidence="8">
    <location>
        <begin position="45"/>
        <end position="91"/>
    </location>
</feature>
<keyword evidence="10" id="KW-1185">Reference proteome</keyword>
<sequence>MLAAMPPTSPNPRNGGETHIRERVRDRADACPGALRLHRADDGGLARLRLPTGVVTARQVAALADAADRLGDGRIGVTSRGNLDLRGLPDDCGLALAELLGGAGLLPSAAHERVRNMVVSPLAGIDGRGFGDAQAWARELDALLCARAWTTGLSGRFLFAVDDGRGDVAPLGGDVTLLAEPEGRALVRIGGLAWRVGAGDAPVAALAAAEAFLAVAREAGTGAWRVAELPPGTTLEGAVTERLAAAGVEAVRVDAGPGMADAAPGRAGALPVAARADAGGLPEAAAPPEPGLVGDRAVSVVAPLGRVTSEQFRALAAGPADEVRVTPWRGFVVTGLPGRAAAEERLAALDAAGYLTRPGSPWLAVSACTGRPGCGKALADVRADARPLDDAALRGLPVHWSGCDRRCGHPQGDWVDVLATGDGTYDITVRTARRDNDDAQAQAQAQR</sequence>
<comment type="caution">
    <text evidence="9">The sequence shown here is derived from an EMBL/GenBank/DDBJ whole genome shotgun (WGS) entry which is preliminary data.</text>
</comment>
<dbReference type="EMBL" id="ASHX02000001">
    <property type="protein sequence ID" value="OEJ95526.1"/>
    <property type="molecule type" value="Genomic_DNA"/>
</dbReference>
<dbReference type="GO" id="GO:0016491">
    <property type="term" value="F:oxidoreductase activity"/>
    <property type="evidence" value="ECO:0007669"/>
    <property type="project" value="UniProtKB-KW"/>
</dbReference>
<dbReference type="SUPFAM" id="SSF56014">
    <property type="entry name" value="Nitrite and sulphite reductase 4Fe-4S domain-like"/>
    <property type="match status" value="2"/>
</dbReference>
<accession>A0A1D3DT78</accession>
<dbReference type="AlphaFoldDB" id="A0A1D3DT78"/>
<dbReference type="PANTHER" id="PTHR32439:SF9">
    <property type="entry name" value="BLR3264 PROTEIN"/>
    <property type="match status" value="1"/>
</dbReference>
<keyword evidence="4" id="KW-0560">Oxidoreductase</keyword>
<proteinExistence type="predicted"/>
<dbReference type="Proteomes" id="UP000095329">
    <property type="component" value="Unassembled WGS sequence"/>
</dbReference>
<feature type="region of interest" description="Disordered" evidence="7">
    <location>
        <begin position="1"/>
        <end position="21"/>
    </location>
</feature>
<evidence type="ECO:0000256" key="2">
    <source>
        <dbReference type="ARBA" id="ARBA00022617"/>
    </source>
</evidence>
<dbReference type="eggNOG" id="COG0155">
    <property type="taxonomic scope" value="Bacteria"/>
</dbReference>
<keyword evidence="2" id="KW-0349">Heme</keyword>
<evidence type="ECO:0000256" key="5">
    <source>
        <dbReference type="ARBA" id="ARBA00023004"/>
    </source>
</evidence>
<dbReference type="Gene3D" id="3.90.480.10">
    <property type="entry name" value="Sulfite Reductase Hemoprotein,Domain 2"/>
    <property type="match status" value="1"/>
</dbReference>
<reference evidence="9 10" key="1">
    <citation type="journal article" date="2013" name="Genome Announc.">
        <title>Genome Sequence of Streptomyces violaceusniger Strain SPC6, a Halotolerant Streptomycete That Exhibits Rapid Growth and Development.</title>
        <authorList>
            <person name="Chen X."/>
            <person name="Zhang B."/>
            <person name="Zhang W."/>
            <person name="Wu X."/>
            <person name="Zhang M."/>
            <person name="Chen T."/>
            <person name="Liu G."/>
            <person name="Dyson P."/>
        </authorList>
    </citation>
    <scope>NUCLEOTIDE SEQUENCE [LARGE SCALE GENOMIC DNA]</scope>
    <source>
        <strain evidence="9 10">SPC6</strain>
    </source>
</reference>
<dbReference type="RefSeq" id="WP_023587805.1">
    <property type="nucleotide sequence ID" value="NZ_ASHX02000001.1"/>
</dbReference>
<dbReference type="STRING" id="1306406.J116_014600"/>
<dbReference type="GO" id="GO:0046872">
    <property type="term" value="F:metal ion binding"/>
    <property type="evidence" value="ECO:0007669"/>
    <property type="project" value="UniProtKB-KW"/>
</dbReference>
<dbReference type="PANTHER" id="PTHR32439">
    <property type="entry name" value="FERREDOXIN--NITRITE REDUCTASE, CHLOROPLASTIC"/>
    <property type="match status" value="1"/>
</dbReference>
<dbReference type="Gene3D" id="3.30.413.10">
    <property type="entry name" value="Sulfite Reductase Hemoprotein, domain 1"/>
    <property type="match status" value="2"/>
</dbReference>
<dbReference type="InterPro" id="IPR005117">
    <property type="entry name" value="NiRdtase/SiRdtase_haem-b_fer"/>
</dbReference>
<gene>
    <name evidence="9" type="ORF">J116_014600</name>
</gene>
<keyword evidence="1" id="KW-0004">4Fe-4S</keyword>
<evidence type="ECO:0000256" key="6">
    <source>
        <dbReference type="ARBA" id="ARBA00023014"/>
    </source>
</evidence>
<evidence type="ECO:0000256" key="7">
    <source>
        <dbReference type="SAM" id="MobiDB-lite"/>
    </source>
</evidence>
<dbReference type="SUPFAM" id="SSF55124">
    <property type="entry name" value="Nitrite/Sulfite reductase N-terminal domain-like"/>
    <property type="match status" value="2"/>
</dbReference>
<evidence type="ECO:0000256" key="3">
    <source>
        <dbReference type="ARBA" id="ARBA00022723"/>
    </source>
</evidence>
<dbReference type="InterPro" id="IPR051329">
    <property type="entry name" value="NIR_SIR_4Fe-4S"/>
</dbReference>
<dbReference type="InterPro" id="IPR045854">
    <property type="entry name" value="NO2/SO3_Rdtase_4Fe4S_sf"/>
</dbReference>
<evidence type="ECO:0000256" key="1">
    <source>
        <dbReference type="ARBA" id="ARBA00022485"/>
    </source>
</evidence>
<name>A0A1D3DT78_9ACTN</name>
<evidence type="ECO:0000313" key="9">
    <source>
        <dbReference type="EMBL" id="OEJ95526.1"/>
    </source>
</evidence>
<evidence type="ECO:0000313" key="10">
    <source>
        <dbReference type="Proteomes" id="UP000095329"/>
    </source>
</evidence>
<evidence type="ECO:0000259" key="8">
    <source>
        <dbReference type="Pfam" id="PF03460"/>
    </source>
</evidence>
<keyword evidence="5" id="KW-0408">Iron</keyword>
<keyword evidence="6" id="KW-0411">Iron-sulfur</keyword>
<organism evidence="9 10">
    <name type="scientific">Streptomyces thermolilacinus SPC6</name>
    <dbReference type="NCBI Taxonomy" id="1306406"/>
    <lineage>
        <taxon>Bacteria</taxon>
        <taxon>Bacillati</taxon>
        <taxon>Actinomycetota</taxon>
        <taxon>Actinomycetes</taxon>
        <taxon>Kitasatosporales</taxon>
        <taxon>Streptomycetaceae</taxon>
        <taxon>Streptomyces</taxon>
    </lineage>
</organism>
<keyword evidence="3" id="KW-0479">Metal-binding</keyword>